<dbReference type="EMBL" id="JBHSXL010000006">
    <property type="protein sequence ID" value="MFC6892480.1"/>
    <property type="molecule type" value="Genomic_DNA"/>
</dbReference>
<dbReference type="InterPro" id="IPR050678">
    <property type="entry name" value="DNA_Partitioning_ATPase"/>
</dbReference>
<evidence type="ECO:0000313" key="2">
    <source>
        <dbReference type="Proteomes" id="UP001596296"/>
    </source>
</evidence>
<evidence type="ECO:0000313" key="1">
    <source>
        <dbReference type="EMBL" id="MFC6892480.1"/>
    </source>
</evidence>
<reference evidence="1 2" key="1">
    <citation type="journal article" date="2019" name="Int. J. Syst. Evol. Microbiol.">
        <title>The Global Catalogue of Microorganisms (GCM) 10K type strain sequencing project: providing services to taxonomists for standard genome sequencing and annotation.</title>
        <authorList>
            <consortium name="The Broad Institute Genomics Platform"/>
            <consortium name="The Broad Institute Genome Sequencing Center for Infectious Disease"/>
            <person name="Wu L."/>
            <person name="Ma J."/>
        </authorList>
    </citation>
    <scope>NUCLEOTIDE SEQUENCE [LARGE SCALE GENOMIC DNA]</scope>
    <source>
        <strain evidence="1 2">SKJ47</strain>
    </source>
</reference>
<dbReference type="Gene3D" id="3.40.50.300">
    <property type="entry name" value="P-loop containing nucleotide triphosphate hydrolases"/>
    <property type="match status" value="1"/>
</dbReference>
<name>A0ABD5USW0_9EURY</name>
<dbReference type="RefSeq" id="WP_379742741.1">
    <property type="nucleotide sequence ID" value="NZ_JBHSVN010000001.1"/>
</dbReference>
<proteinExistence type="predicted"/>
<dbReference type="PANTHER" id="PTHR13696:SF52">
    <property type="entry name" value="PARA FAMILY PROTEIN CT_582"/>
    <property type="match status" value="1"/>
</dbReference>
<dbReference type="InterPro" id="IPR027417">
    <property type="entry name" value="P-loop_NTPase"/>
</dbReference>
<keyword evidence="2" id="KW-1185">Reference proteome</keyword>
<dbReference type="PANTHER" id="PTHR13696">
    <property type="entry name" value="P-LOOP CONTAINING NUCLEOSIDE TRIPHOSPHATE HYDROLASE"/>
    <property type="match status" value="1"/>
</dbReference>
<organism evidence="1 2">
    <name type="scientific">Halopenitus salinus</name>
    <dbReference type="NCBI Taxonomy" id="1198295"/>
    <lineage>
        <taxon>Archaea</taxon>
        <taxon>Methanobacteriati</taxon>
        <taxon>Methanobacteriota</taxon>
        <taxon>Stenosarchaea group</taxon>
        <taxon>Halobacteria</taxon>
        <taxon>Halobacteriales</taxon>
        <taxon>Haloferacaceae</taxon>
        <taxon>Halopenitus</taxon>
    </lineage>
</organism>
<protein>
    <submittedName>
        <fullName evidence="1">ParA family protein</fullName>
    </submittedName>
</protein>
<dbReference type="Proteomes" id="UP001596296">
    <property type="component" value="Unassembled WGS sequence"/>
</dbReference>
<accession>A0ABD5USW0</accession>
<sequence>MSETTLAVVGAVGGAGTTRTAVELAAIGALCGRSVTVVDAAYATQGLSEYVSGRIAPDLTRLLVDDTDRPLRDATYRIEGDWPGTLSVVPVRAPFERLARAKAAEPARALASRIEEARTTADHVVVDTPPVATNPAVAAVTAAERVAAVTPGTDHGRDALQRLRGRLADVGAERDVTIATGEPIAAADAVLPDPDPSAMRPVVDQRNGAYAVAVAAAFQTCFETTVDVDFEEERLLDRLR</sequence>
<dbReference type="SUPFAM" id="SSF52540">
    <property type="entry name" value="P-loop containing nucleoside triphosphate hydrolases"/>
    <property type="match status" value="1"/>
</dbReference>
<comment type="caution">
    <text evidence="1">The sequence shown here is derived from an EMBL/GenBank/DDBJ whole genome shotgun (WGS) entry which is preliminary data.</text>
</comment>
<dbReference type="AlphaFoldDB" id="A0ABD5USW0"/>
<gene>
    <name evidence="1" type="ORF">ACFQE9_07635</name>
</gene>